<evidence type="ECO:0000313" key="1">
    <source>
        <dbReference type="EMBL" id="CAF4261166.1"/>
    </source>
</evidence>
<gene>
    <name evidence="1" type="ORF">BYL167_LOCUS25940</name>
    <name evidence="2" type="ORF">GIL414_LOCUS29548</name>
</gene>
<dbReference type="AlphaFoldDB" id="A0A8S2T1N3"/>
<accession>A0A8S2T1N3</accession>
<comment type="caution">
    <text evidence="1">The sequence shown here is derived from an EMBL/GenBank/DDBJ whole genome shotgun (WGS) entry which is preliminary data.</text>
</comment>
<name>A0A8S2T1N3_9BILA</name>
<feature type="non-terminal residue" evidence="1">
    <location>
        <position position="80"/>
    </location>
</feature>
<protein>
    <submittedName>
        <fullName evidence="1">Uncharacterized protein</fullName>
    </submittedName>
</protein>
<dbReference type="EMBL" id="CAJOBH010027955">
    <property type="protein sequence ID" value="CAF4261166.1"/>
    <property type="molecule type" value="Genomic_DNA"/>
</dbReference>
<evidence type="ECO:0000313" key="3">
    <source>
        <dbReference type="Proteomes" id="UP000681967"/>
    </source>
</evidence>
<dbReference type="Proteomes" id="UP000681967">
    <property type="component" value="Unassembled WGS sequence"/>
</dbReference>
<evidence type="ECO:0000313" key="2">
    <source>
        <dbReference type="EMBL" id="CAF4386816.1"/>
    </source>
</evidence>
<dbReference type="Proteomes" id="UP000681720">
    <property type="component" value="Unassembled WGS sequence"/>
</dbReference>
<proteinExistence type="predicted"/>
<sequence>MSFALVKDFIEDLAKLKYFTIQATGTLDLMNGELWEEYLFQKDIKKFNFKFILSNSFLLDYDENLLLKPFRSSFWLKQQQ</sequence>
<reference evidence="1" key="1">
    <citation type="submission" date="2021-02" db="EMBL/GenBank/DDBJ databases">
        <authorList>
            <person name="Nowell W R."/>
        </authorList>
    </citation>
    <scope>NUCLEOTIDE SEQUENCE</scope>
</reference>
<organism evidence="1 3">
    <name type="scientific">Rotaria magnacalcarata</name>
    <dbReference type="NCBI Taxonomy" id="392030"/>
    <lineage>
        <taxon>Eukaryota</taxon>
        <taxon>Metazoa</taxon>
        <taxon>Spiralia</taxon>
        <taxon>Gnathifera</taxon>
        <taxon>Rotifera</taxon>
        <taxon>Eurotatoria</taxon>
        <taxon>Bdelloidea</taxon>
        <taxon>Philodinida</taxon>
        <taxon>Philodinidae</taxon>
        <taxon>Rotaria</taxon>
    </lineage>
</organism>
<dbReference type="EMBL" id="CAJOBJ010053862">
    <property type="protein sequence ID" value="CAF4386816.1"/>
    <property type="molecule type" value="Genomic_DNA"/>
</dbReference>